<keyword evidence="5" id="KW-1185">Reference proteome</keyword>
<evidence type="ECO:0000256" key="2">
    <source>
        <dbReference type="ARBA" id="ARBA00009035"/>
    </source>
</evidence>
<dbReference type="GO" id="GO:0003690">
    <property type="term" value="F:double-stranded DNA binding"/>
    <property type="evidence" value="ECO:0007669"/>
    <property type="project" value="TreeGrafter"/>
</dbReference>
<proteinExistence type="inferred from homology"/>
<name>A0A857JPN1_9ALTE</name>
<gene>
    <name evidence="4" type="ORF">FX988_04327</name>
</gene>
<dbReference type="EMBL" id="CP047657">
    <property type="protein sequence ID" value="QHJ14045.1"/>
    <property type="molecule type" value="Genomic_DNA"/>
</dbReference>
<dbReference type="RefSeq" id="WP_013755121.1">
    <property type="nucleotide sequence ID" value="NZ_CP047657.1"/>
</dbReference>
<dbReference type="PANTHER" id="PTHR38772:SF1">
    <property type="entry name" value="NUCLEOID-ASSOCIATED PROTEIN YEJK"/>
    <property type="match status" value="1"/>
</dbReference>
<evidence type="ECO:0000313" key="5">
    <source>
        <dbReference type="Proteomes" id="UP000464524"/>
    </source>
</evidence>
<evidence type="ECO:0000313" key="4">
    <source>
        <dbReference type="EMBL" id="QHJ14045.1"/>
    </source>
</evidence>
<dbReference type="OrthoDB" id="9131762at2"/>
<accession>A0A857JPN1</accession>
<dbReference type="Proteomes" id="UP000464524">
    <property type="component" value="Plasmid unnamed"/>
</dbReference>
<keyword evidence="4" id="KW-0614">Plasmid</keyword>
<reference evidence="4 5" key="1">
    <citation type="submission" date="2019-12" db="EMBL/GenBank/DDBJ databases">
        <title>Genome sequencing and assembly of endphytes of Porphyra tenera.</title>
        <authorList>
            <person name="Park J.M."/>
            <person name="Shin R."/>
            <person name="Jo S.H."/>
        </authorList>
    </citation>
    <scope>NUCLEOTIDE SEQUENCE [LARGE SCALE GENOMIC DNA]</scope>
    <source>
        <strain evidence="4 5">GPM4</strain>
        <plasmid evidence="4 5">unnamed</plasmid>
    </source>
</reference>
<geneLocation type="plasmid" evidence="4 5">
    <name>unnamed</name>
</geneLocation>
<dbReference type="AlphaFoldDB" id="A0A857JPN1"/>
<keyword evidence="3" id="KW-0963">Cytoplasm</keyword>
<dbReference type="InterPro" id="IPR007358">
    <property type="entry name" value="Nucleoid_associated_NdpA"/>
</dbReference>
<protein>
    <submittedName>
        <fullName evidence="4">Nucleoid-associated protein YejK</fullName>
    </submittedName>
</protein>
<evidence type="ECO:0000256" key="3">
    <source>
        <dbReference type="ARBA" id="ARBA00022490"/>
    </source>
</evidence>
<dbReference type="GO" id="GO:0003727">
    <property type="term" value="F:single-stranded RNA binding"/>
    <property type="evidence" value="ECO:0007669"/>
    <property type="project" value="TreeGrafter"/>
</dbReference>
<comment type="similarity">
    <text evidence="2">Belongs to the YejK family.</text>
</comment>
<dbReference type="GO" id="GO:0043590">
    <property type="term" value="C:bacterial nucleoid"/>
    <property type="evidence" value="ECO:0007669"/>
    <property type="project" value="TreeGrafter"/>
</dbReference>
<dbReference type="PANTHER" id="PTHR38772">
    <property type="match status" value="1"/>
</dbReference>
<organism evidence="4 5">
    <name type="scientific">Paraglaciecola mesophila</name>
    <dbReference type="NCBI Taxonomy" id="197222"/>
    <lineage>
        <taxon>Bacteria</taxon>
        <taxon>Pseudomonadati</taxon>
        <taxon>Pseudomonadota</taxon>
        <taxon>Gammaproteobacteria</taxon>
        <taxon>Alteromonadales</taxon>
        <taxon>Alteromonadaceae</taxon>
        <taxon>Paraglaciecola</taxon>
    </lineage>
</organism>
<evidence type="ECO:0000256" key="1">
    <source>
        <dbReference type="ARBA" id="ARBA00004453"/>
    </source>
</evidence>
<dbReference type="KEGG" id="pmes:FX988_04327"/>
<sequence length="392" mass="44119">MLECVECGHSFDEKLNDCPKCAELHDVIRPELVAVAAKTVQLITERGSPEIESKIGELWPQNDDVCYKLISQVEQKFAAKNKFHSYLRENNSIKSLPSTLKRYVENKLDFSGLVSSMMQQLVIAARESGAHKLTGGSILFMHYKSHENDDLGRLLAILVDKKDGFDFDEVSLVPKNTPHLNLDALRQAALYDLTLFELIYPEIPKEDTYLQFIKGNSSASFFKSAFGCDERNTDNVLSVDQLRVALSDFDEKHNIGSAFYENAKVDFELLIERAEKRKKPIAVTDLYDAIESHLPEGSHLKGTFANFVNTGGYKVNHHIEPTKNSVKAGQYVDIVATDKSFSGKVVRKKVGASGSGKPVEYEDGRLTLLITDHNQQREFERLIEAQNNENQD</sequence>
<comment type="subcellular location">
    <subcellularLocation>
        <location evidence="1">Cytoplasm</location>
        <location evidence="1">Nucleoid</location>
    </subcellularLocation>
</comment>